<accession>A0A5C8NLB5</accession>
<dbReference type="EMBL" id="VDUX01000002">
    <property type="protein sequence ID" value="TXL62062.1"/>
    <property type="molecule type" value="Genomic_DNA"/>
</dbReference>
<dbReference type="Gene3D" id="2.70.70.10">
    <property type="entry name" value="Glucose Permease (Domain IIA)"/>
    <property type="match status" value="1"/>
</dbReference>
<keyword evidence="2" id="KW-0175">Coiled coil</keyword>
<reference evidence="5 6" key="1">
    <citation type="submission" date="2019-06" db="EMBL/GenBank/DDBJ databases">
        <title>Aeromicrobium sp. nov., isolated from a maize field.</title>
        <authorList>
            <person name="Lin S.-Y."/>
            <person name="Tsai C.-F."/>
            <person name="Young C.-C."/>
        </authorList>
    </citation>
    <scope>NUCLEOTIDE SEQUENCE [LARGE SCALE GENOMIC DNA]</scope>
    <source>
        <strain evidence="5 6">CC-CFT486</strain>
    </source>
</reference>
<dbReference type="RefSeq" id="WP_147684380.1">
    <property type="nucleotide sequence ID" value="NZ_VDUX01000002.1"/>
</dbReference>
<dbReference type="Pfam" id="PF01551">
    <property type="entry name" value="Peptidase_M23"/>
    <property type="match status" value="1"/>
</dbReference>
<dbReference type="InterPro" id="IPR011055">
    <property type="entry name" value="Dup_hybrid_motif"/>
</dbReference>
<gene>
    <name evidence="5" type="ORF">FHP06_04955</name>
</gene>
<dbReference type="SUPFAM" id="SSF57997">
    <property type="entry name" value="Tropomyosin"/>
    <property type="match status" value="1"/>
</dbReference>
<evidence type="ECO:0000313" key="6">
    <source>
        <dbReference type="Proteomes" id="UP000321571"/>
    </source>
</evidence>
<organism evidence="5 6">
    <name type="scientific">Aeromicrobium terrae</name>
    <dbReference type="NCBI Taxonomy" id="2498846"/>
    <lineage>
        <taxon>Bacteria</taxon>
        <taxon>Bacillati</taxon>
        <taxon>Actinomycetota</taxon>
        <taxon>Actinomycetes</taxon>
        <taxon>Propionibacteriales</taxon>
        <taxon>Nocardioidaceae</taxon>
        <taxon>Aeromicrobium</taxon>
    </lineage>
</organism>
<dbReference type="OrthoDB" id="1099523at2"/>
<protein>
    <recommendedName>
        <fullName evidence="4">M23ase beta-sheet core domain-containing protein</fullName>
    </recommendedName>
</protein>
<dbReference type="AlphaFoldDB" id="A0A5C8NLB5"/>
<keyword evidence="6" id="KW-1185">Reference proteome</keyword>
<dbReference type="SUPFAM" id="SSF51261">
    <property type="entry name" value="Duplicated hybrid motif"/>
    <property type="match status" value="1"/>
</dbReference>
<comment type="caution">
    <text evidence="5">The sequence shown here is derived from an EMBL/GenBank/DDBJ whole genome shotgun (WGS) entry which is preliminary data.</text>
</comment>
<feature type="coiled-coil region" evidence="2">
    <location>
        <begin position="216"/>
        <end position="275"/>
    </location>
</feature>
<feature type="coiled-coil region" evidence="2">
    <location>
        <begin position="32"/>
        <end position="122"/>
    </location>
</feature>
<dbReference type="PANTHER" id="PTHR21666:SF289">
    <property type="entry name" value="L-ALA--D-GLU ENDOPEPTIDASE"/>
    <property type="match status" value="1"/>
</dbReference>
<dbReference type="InterPro" id="IPR016047">
    <property type="entry name" value="M23ase_b-sheet_dom"/>
</dbReference>
<keyword evidence="1 3" id="KW-0732">Signal</keyword>
<evidence type="ECO:0000256" key="2">
    <source>
        <dbReference type="SAM" id="Coils"/>
    </source>
</evidence>
<proteinExistence type="predicted"/>
<feature type="chain" id="PRO_5039480261" description="M23ase beta-sheet core domain-containing protein" evidence="3">
    <location>
        <begin position="25"/>
        <end position="416"/>
    </location>
</feature>
<sequence>MVSSVRKAGMAAFVVLALVTAMFASPVAADKKHDLEQQKKGVNGKIDSAKKQYDESSKAYADAVAALRAAQAKLDRAKNTLGKTRGELATAEARDRQMQAKLDESEAELDTAIAQLKVGEAKLKKSELEVQRFTVESLQEGDRGLQAFGDLLRGESPTQFSERMALNDSVSDAQLATMQRLAASKVILRLNRDRVQKLRDQVAAARAAAAANLVVRQRLEAAAEKQKLAVDELVSDRSTARNKANRIRKADLKKLKQLENERASLNARLAALAAKGGGKGAGGDSGGTLSRPVNGPITSSYGMRWHPITHVYKLHDGTDFGVPCGTPVRAAASGKIIEQYYNGGYGNRVILNNGIKRGVNVVTTYNHLSRFKYRTGTHVKRGQVIAYSGTTGYSTGCHLHFMVITNGHTVNPMGWL</sequence>
<feature type="domain" description="M23ase beta-sheet core" evidence="4">
    <location>
        <begin position="314"/>
        <end position="412"/>
    </location>
</feature>
<name>A0A5C8NLB5_9ACTN</name>
<evidence type="ECO:0000313" key="5">
    <source>
        <dbReference type="EMBL" id="TXL62062.1"/>
    </source>
</evidence>
<dbReference type="Proteomes" id="UP000321571">
    <property type="component" value="Unassembled WGS sequence"/>
</dbReference>
<dbReference type="PANTHER" id="PTHR21666">
    <property type="entry name" value="PEPTIDASE-RELATED"/>
    <property type="match status" value="1"/>
</dbReference>
<feature type="signal peptide" evidence="3">
    <location>
        <begin position="1"/>
        <end position="24"/>
    </location>
</feature>
<evidence type="ECO:0000259" key="4">
    <source>
        <dbReference type="Pfam" id="PF01551"/>
    </source>
</evidence>
<evidence type="ECO:0000256" key="1">
    <source>
        <dbReference type="ARBA" id="ARBA00022729"/>
    </source>
</evidence>
<dbReference type="CDD" id="cd12797">
    <property type="entry name" value="M23_peptidase"/>
    <property type="match status" value="1"/>
</dbReference>
<dbReference type="GO" id="GO:0004222">
    <property type="term" value="F:metalloendopeptidase activity"/>
    <property type="evidence" value="ECO:0007669"/>
    <property type="project" value="TreeGrafter"/>
</dbReference>
<evidence type="ECO:0000256" key="3">
    <source>
        <dbReference type="SAM" id="SignalP"/>
    </source>
</evidence>
<dbReference type="InterPro" id="IPR050570">
    <property type="entry name" value="Cell_wall_metabolism_enzyme"/>
</dbReference>